<evidence type="ECO:0000256" key="11">
    <source>
        <dbReference type="ARBA" id="ARBA00023242"/>
    </source>
</evidence>
<proteinExistence type="inferred from homology"/>
<dbReference type="InterPro" id="IPR045846">
    <property type="entry name" value="POLBc_alpha"/>
</dbReference>
<dbReference type="InterPro" id="IPR042087">
    <property type="entry name" value="DNA_pol_B_thumb"/>
</dbReference>
<dbReference type="NCBIfam" id="TIGR00592">
    <property type="entry name" value="pol2"/>
    <property type="match status" value="1"/>
</dbReference>
<dbReference type="Gene3D" id="1.10.132.60">
    <property type="entry name" value="DNA polymerase family B, C-terminal domain"/>
    <property type="match status" value="1"/>
</dbReference>
<keyword evidence="3 12" id="KW-0808">Transferase</keyword>
<feature type="region of interest" description="Disordered" evidence="13">
    <location>
        <begin position="1"/>
        <end position="22"/>
    </location>
</feature>
<comment type="subcellular location">
    <subcellularLocation>
        <location evidence="1">Nucleus</location>
    </subcellularLocation>
</comment>
<dbReference type="PRINTS" id="PR00106">
    <property type="entry name" value="DNAPOLB"/>
</dbReference>
<evidence type="ECO:0000259" key="15">
    <source>
        <dbReference type="Pfam" id="PF03104"/>
    </source>
</evidence>
<dbReference type="PANTHER" id="PTHR45861:SF1">
    <property type="entry name" value="DNA POLYMERASE ALPHA CATALYTIC SUBUNIT"/>
    <property type="match status" value="1"/>
</dbReference>
<keyword evidence="4 12" id="KW-0548">Nucleotidyltransferase</keyword>
<evidence type="ECO:0000259" key="16">
    <source>
        <dbReference type="Pfam" id="PF08996"/>
    </source>
</evidence>
<dbReference type="Gene3D" id="1.10.3200.20">
    <property type="entry name" value="DNA Polymerase alpha, zinc finger"/>
    <property type="match status" value="1"/>
</dbReference>
<dbReference type="GO" id="GO:0005658">
    <property type="term" value="C:alpha DNA polymerase:primase complex"/>
    <property type="evidence" value="ECO:0007669"/>
    <property type="project" value="UniProtKB-ARBA"/>
</dbReference>
<evidence type="ECO:0000256" key="6">
    <source>
        <dbReference type="ARBA" id="ARBA00022723"/>
    </source>
</evidence>
<evidence type="ECO:0000259" key="17">
    <source>
        <dbReference type="Pfam" id="PF12254"/>
    </source>
</evidence>
<dbReference type="InterPro" id="IPR006134">
    <property type="entry name" value="DNA-dir_DNA_pol_B_multi_dom"/>
</dbReference>
<dbReference type="InterPro" id="IPR006172">
    <property type="entry name" value="DNA-dir_DNA_pol_B"/>
</dbReference>
<evidence type="ECO:0000256" key="3">
    <source>
        <dbReference type="ARBA" id="ARBA00022679"/>
    </source>
</evidence>
<evidence type="ECO:0000256" key="1">
    <source>
        <dbReference type="ARBA" id="ARBA00004123"/>
    </source>
</evidence>
<feature type="region of interest" description="Disordered" evidence="13">
    <location>
        <begin position="813"/>
        <end position="838"/>
    </location>
</feature>
<dbReference type="InterPro" id="IPR006133">
    <property type="entry name" value="DNA-dir_DNA_pol_B_exonuc"/>
</dbReference>
<dbReference type="PROSITE" id="PS00116">
    <property type="entry name" value="DNA_POLYMERASE_B"/>
    <property type="match status" value="1"/>
</dbReference>
<dbReference type="GO" id="GO:1902975">
    <property type="term" value="P:mitotic DNA replication initiation"/>
    <property type="evidence" value="ECO:0007669"/>
    <property type="project" value="InterPro"/>
</dbReference>
<keyword evidence="6" id="KW-0479">Metal-binding</keyword>
<feature type="region of interest" description="Disordered" evidence="13">
    <location>
        <begin position="159"/>
        <end position="207"/>
    </location>
</feature>
<dbReference type="Gene3D" id="3.90.1600.10">
    <property type="entry name" value="Palm domain of DNA polymerase"/>
    <property type="match status" value="1"/>
</dbReference>
<dbReference type="GO" id="GO:0003887">
    <property type="term" value="F:DNA-directed DNA polymerase activity"/>
    <property type="evidence" value="ECO:0007669"/>
    <property type="project" value="UniProtKB-KW"/>
</dbReference>
<dbReference type="GO" id="GO:0008270">
    <property type="term" value="F:zinc ion binding"/>
    <property type="evidence" value="ECO:0007669"/>
    <property type="project" value="UniProtKB-KW"/>
</dbReference>
<keyword evidence="11" id="KW-0539">Nucleus</keyword>
<dbReference type="SUPFAM" id="SSF90234">
    <property type="entry name" value="Zinc finger domain of DNA polymerase-alpha"/>
    <property type="match status" value="1"/>
</dbReference>
<keyword evidence="8" id="KW-0862">Zinc</keyword>
<dbReference type="Gene3D" id="1.10.287.690">
    <property type="entry name" value="Helix hairpin bin"/>
    <property type="match status" value="1"/>
</dbReference>
<dbReference type="EC" id="2.7.7.7" evidence="12"/>
<keyword evidence="9 12" id="KW-0239">DNA-directed DNA polymerase</keyword>
<dbReference type="PANTHER" id="PTHR45861">
    <property type="entry name" value="DNA POLYMERASE ALPHA CATALYTIC SUBUNIT"/>
    <property type="match status" value="1"/>
</dbReference>
<keyword evidence="10 12" id="KW-0238">DNA-binding</keyword>
<dbReference type="InterPro" id="IPR043502">
    <property type="entry name" value="DNA/RNA_pol_sf"/>
</dbReference>
<dbReference type="SUPFAM" id="SSF56672">
    <property type="entry name" value="DNA/RNA polymerases"/>
    <property type="match status" value="1"/>
</dbReference>
<dbReference type="CDD" id="cd05532">
    <property type="entry name" value="POLBc_alpha"/>
    <property type="match status" value="1"/>
</dbReference>
<organism evidence="18">
    <name type="scientific">Rhipicephalus appendiculatus</name>
    <name type="common">Brown ear tick</name>
    <dbReference type="NCBI Taxonomy" id="34631"/>
    <lineage>
        <taxon>Eukaryota</taxon>
        <taxon>Metazoa</taxon>
        <taxon>Ecdysozoa</taxon>
        <taxon>Arthropoda</taxon>
        <taxon>Chelicerata</taxon>
        <taxon>Arachnida</taxon>
        <taxon>Acari</taxon>
        <taxon>Parasitiformes</taxon>
        <taxon>Ixodida</taxon>
        <taxon>Ixodoidea</taxon>
        <taxon>Ixodidae</taxon>
        <taxon>Rhipicephalinae</taxon>
        <taxon>Rhipicephalus</taxon>
        <taxon>Rhipicephalus</taxon>
    </lineage>
</organism>
<dbReference type="SUPFAM" id="SSF53098">
    <property type="entry name" value="Ribonuclease H-like"/>
    <property type="match status" value="1"/>
</dbReference>
<feature type="region of interest" description="Disordered" evidence="13">
    <location>
        <begin position="99"/>
        <end position="122"/>
    </location>
</feature>
<dbReference type="GO" id="GO:0003697">
    <property type="term" value="F:single-stranded DNA binding"/>
    <property type="evidence" value="ECO:0007669"/>
    <property type="project" value="TreeGrafter"/>
</dbReference>
<dbReference type="GO" id="GO:0003682">
    <property type="term" value="F:chromatin binding"/>
    <property type="evidence" value="ECO:0007669"/>
    <property type="project" value="TreeGrafter"/>
</dbReference>
<name>A0A131YJK1_RHIAP</name>
<dbReference type="GO" id="GO:0003688">
    <property type="term" value="F:DNA replication origin binding"/>
    <property type="evidence" value="ECO:0007669"/>
    <property type="project" value="TreeGrafter"/>
</dbReference>
<dbReference type="SMART" id="SM00486">
    <property type="entry name" value="POLBc"/>
    <property type="match status" value="1"/>
</dbReference>
<dbReference type="FunFam" id="1.10.132.60:FF:000004">
    <property type="entry name" value="DNA polymerase"/>
    <property type="match status" value="1"/>
</dbReference>
<feature type="domain" description="Zinc finger DNA-directed DNA polymerase family B alpha" evidence="16">
    <location>
        <begin position="1268"/>
        <end position="1447"/>
    </location>
</feature>
<dbReference type="GO" id="GO:0033554">
    <property type="term" value="P:cellular response to stress"/>
    <property type="evidence" value="ECO:0007669"/>
    <property type="project" value="UniProtKB-ARBA"/>
</dbReference>
<dbReference type="Pfam" id="PF00136">
    <property type="entry name" value="DNA_pol_B"/>
    <property type="match status" value="1"/>
</dbReference>
<feature type="domain" description="DNA polymerase alpha catalytic subunit N-terminal" evidence="17">
    <location>
        <begin position="27"/>
        <end position="88"/>
    </location>
</feature>
<evidence type="ECO:0000256" key="13">
    <source>
        <dbReference type="SAM" id="MobiDB-lite"/>
    </source>
</evidence>
<dbReference type="Gene3D" id="2.40.50.730">
    <property type="match status" value="1"/>
</dbReference>
<dbReference type="Gene3D" id="3.30.420.10">
    <property type="entry name" value="Ribonuclease H-like superfamily/Ribonuclease H"/>
    <property type="match status" value="1"/>
</dbReference>
<dbReference type="Pfam" id="PF08996">
    <property type="entry name" value="zf-DNA_Pol"/>
    <property type="match status" value="1"/>
</dbReference>
<dbReference type="InterPro" id="IPR023211">
    <property type="entry name" value="DNA_pol_palm_dom_sf"/>
</dbReference>
<dbReference type="InterPro" id="IPR024647">
    <property type="entry name" value="DNA_pol_a_cat_su_N"/>
</dbReference>
<dbReference type="InterPro" id="IPR017964">
    <property type="entry name" value="DNA-dir_DNA_pol_B_CS"/>
</dbReference>
<dbReference type="Gene3D" id="3.30.70.2820">
    <property type="match status" value="1"/>
</dbReference>
<protein>
    <recommendedName>
        <fullName evidence="12">DNA polymerase</fullName>
        <ecNumber evidence="12">2.7.7.7</ecNumber>
    </recommendedName>
</protein>
<dbReference type="Pfam" id="PF12254">
    <property type="entry name" value="DNA_pol_alpha_N"/>
    <property type="match status" value="1"/>
</dbReference>
<accession>A0A131YJK1</accession>
<feature type="domain" description="DNA-directed DNA polymerase family B exonuclease" evidence="15">
    <location>
        <begin position="478"/>
        <end position="710"/>
    </location>
</feature>
<dbReference type="InterPro" id="IPR012337">
    <property type="entry name" value="RNaseH-like_sf"/>
</dbReference>
<evidence type="ECO:0000256" key="9">
    <source>
        <dbReference type="ARBA" id="ARBA00022932"/>
    </source>
</evidence>
<dbReference type="InterPro" id="IPR015088">
    <property type="entry name" value="Znf_DNA-dir_DNA_pol_B_alpha"/>
</dbReference>
<evidence type="ECO:0000313" key="18">
    <source>
        <dbReference type="EMBL" id="JAP78748.1"/>
    </source>
</evidence>
<evidence type="ECO:0000256" key="5">
    <source>
        <dbReference type="ARBA" id="ARBA00022705"/>
    </source>
</evidence>
<feature type="domain" description="DNA-directed DNA polymerase family B multifunctional" evidence="14">
    <location>
        <begin position="775"/>
        <end position="1223"/>
    </location>
</feature>
<evidence type="ECO:0000256" key="8">
    <source>
        <dbReference type="ARBA" id="ARBA00022833"/>
    </source>
</evidence>
<dbReference type="GO" id="GO:0000166">
    <property type="term" value="F:nucleotide binding"/>
    <property type="evidence" value="ECO:0007669"/>
    <property type="project" value="InterPro"/>
</dbReference>
<comment type="similarity">
    <text evidence="2 12">Belongs to the DNA polymerase type-B family.</text>
</comment>
<keyword evidence="7" id="KW-0863">Zinc-finger</keyword>
<dbReference type="FunFam" id="3.30.70.2820:FF:000001">
    <property type="entry name" value="DNA polymerase"/>
    <property type="match status" value="1"/>
</dbReference>
<comment type="catalytic activity">
    <reaction evidence="12">
        <text>DNA(n) + a 2'-deoxyribonucleoside 5'-triphosphate = DNA(n+1) + diphosphate</text>
        <dbReference type="Rhea" id="RHEA:22508"/>
        <dbReference type="Rhea" id="RHEA-COMP:17339"/>
        <dbReference type="Rhea" id="RHEA-COMP:17340"/>
        <dbReference type="ChEBI" id="CHEBI:33019"/>
        <dbReference type="ChEBI" id="CHEBI:61560"/>
        <dbReference type="ChEBI" id="CHEBI:173112"/>
        <dbReference type="EC" id="2.7.7.7"/>
    </reaction>
</comment>
<evidence type="ECO:0000256" key="7">
    <source>
        <dbReference type="ARBA" id="ARBA00022771"/>
    </source>
</evidence>
<evidence type="ECO:0000256" key="2">
    <source>
        <dbReference type="ARBA" id="ARBA00005755"/>
    </source>
</evidence>
<evidence type="ECO:0000256" key="4">
    <source>
        <dbReference type="ARBA" id="ARBA00022695"/>
    </source>
</evidence>
<dbReference type="InterPro" id="IPR036397">
    <property type="entry name" value="RNaseH_sf"/>
</dbReference>
<dbReference type="Pfam" id="PF03104">
    <property type="entry name" value="DNA_pol_B_exo1"/>
    <property type="match status" value="1"/>
</dbReference>
<keyword evidence="5 12" id="KW-0235">DNA replication</keyword>
<dbReference type="CDD" id="cd05776">
    <property type="entry name" value="DNA_polB_alpha_exo"/>
    <property type="match status" value="1"/>
</dbReference>
<reference evidence="18" key="1">
    <citation type="journal article" date="2016" name="Ticks Tick Borne Dis.">
        <title>De novo assembly and annotation of the salivary gland transcriptome of Rhipicephalus appendiculatus male and female ticks during blood feeding.</title>
        <authorList>
            <person name="de Castro M.H."/>
            <person name="de Klerk D."/>
            <person name="Pienaar R."/>
            <person name="Latif A.A."/>
            <person name="Rees D.J."/>
            <person name="Mans B.J."/>
        </authorList>
    </citation>
    <scope>NUCLEOTIDE SEQUENCE</scope>
    <source>
        <tissue evidence="18">Salivary glands</tissue>
    </source>
</reference>
<evidence type="ECO:0000256" key="12">
    <source>
        <dbReference type="RuleBase" id="RU000442"/>
    </source>
</evidence>
<dbReference type="GO" id="GO:0006273">
    <property type="term" value="P:lagging strand elongation"/>
    <property type="evidence" value="ECO:0007669"/>
    <property type="project" value="TreeGrafter"/>
</dbReference>
<dbReference type="FunFam" id="1.10.287.690:FF:000003">
    <property type="entry name" value="DNA polymerase"/>
    <property type="match status" value="1"/>
</dbReference>
<sequence length="1469" mass="165641">MDDDSDSFVKNRAKRQRPDKAGRFAALERLKQVKQGTRSKYELKEETSVYDEVDENEYSRLVQERQEKDWIIDDDGTGYVEDGREIFDDDVDEAEFDAPKKAKAATKNSYRPPNAKKPGEKAGTIAAMFSAQQPKKKTEKNITVNDDELINSIFNSVTSTSNTEISPAAHSFRPKDKIVQQPSVSRSPLNPFAKDKPKSQPLRESWKPRTINYENANTSSYTELKTRVKEEPVDIDEFYSEDVMQDSPRIDEDSPSDAAVKYEDDDFSCLADEGDDDFLAELESGAVKTETKVSVKEEAKIGIKQEAAKEVDNGFPQWNGLHASEVVPAAEVCLDGLPVVQNEEGESVVQFFWLDAFEDYFKNPGTVHLFGKVRIPDSKTHVSCCVTVRNIPRRLFLLPKESASDDAEEMAIMKTVYDEFTQIAERHRIEEFKTKVTTKLYAFGKKGVPMEARYLEILYPARYPALPSDLTGKTFSAAFGMNTSSLEALLINQKLKGPCWLELRNPSSPSAPVSWCKIEVVLSKPEDVVVSKAEAPPPLVAATLSVRTVHNPVTSQNEIVAVSVLAHHAFPIDKQAPQPPYQTHFCALTKPSGTLFPCRFMNDVAHFKNTSLEVMDSERSLLTFLIAKLQRLDPDILIGHDIQSFDLDVLLHRMLTLKISNWSRLGRLKRGNAGALGKTTDRQITPGRLVCDAKVSARELVQCKSYDLSELVKTLLRKEHVPLTAEQVLDMYRDSGQLLRLVERTMMDADYCLQVVSELNAIPLALQITNIAGNVMSKTLLGGRSQRNEYLLLHAFSDRNYICPDKVFKKQGPKAHINEEDGEEGEHTTASKKSKKGPSYAGGLVLEPKKGFYDSFILLMDFNSLYPSIIQEYNICFTTVSVSGSDEAKDEDYITKLPSPTLEQGVLPSEIRKLVERRRQVKSLMKGAEGDHDLYQQYDIRQKALKLTANSMYGCLGFSNSRFYAKPLAALITSRGREILMQSKELVEKMGFEVIYGDTDSIMINTNSRDLKEVTKLGNKIKAEINRFYKQLEIDIDGIFKSMLLLKKKKYAAVCITFGPNNEPIETQQLKGLDVVRRDWSEVARKTGVFVINQILSNSLREEIVDKINTHLMQLATKIQENSLPLSDYCITRQLTKNPEDYPDKKNLCHVQVALRLNSKGGKKLRHGDTVTYIICNDGSQLPASQRAYHPEELKTNENLSIDKHYYLSQQIHPVVARICAPIEGTDAAMIAEVLGLDPHQYRNYSYNRDDDPGAKLSMAKTLNLNDYKDCQRISFCCPVDNCSSTITVEHIFEGTGKNLTFTLASCPGCKTDLSSYLNALCNQMTLLIRSFIQKFYLGWLVCEDSGCAHRTRQVPQIFAKSGPVCVACQRSVMLPEYKVSDLYRQLTYFSKLFDFSRAQATLSEIEKRLPCVTCPETERTCRHLQQVAKRYLSRSAFSVVSMRDCFRDTFRPFDLRASRAASEGALLD</sequence>
<evidence type="ECO:0000259" key="14">
    <source>
        <dbReference type="Pfam" id="PF00136"/>
    </source>
</evidence>
<evidence type="ECO:0000256" key="10">
    <source>
        <dbReference type="ARBA" id="ARBA00023125"/>
    </source>
</evidence>
<dbReference type="EMBL" id="GEDV01009809">
    <property type="protein sequence ID" value="JAP78748.1"/>
    <property type="molecule type" value="Transcribed_RNA"/>
</dbReference>
<dbReference type="InterPro" id="IPR038256">
    <property type="entry name" value="Pol_alpha_znc_sf"/>
</dbReference>
<dbReference type="GO" id="GO:0006272">
    <property type="term" value="P:leading strand elongation"/>
    <property type="evidence" value="ECO:0007669"/>
    <property type="project" value="TreeGrafter"/>
</dbReference>